<organism evidence="2 3">
    <name type="scientific">Desmophyllum pertusum</name>
    <dbReference type="NCBI Taxonomy" id="174260"/>
    <lineage>
        <taxon>Eukaryota</taxon>
        <taxon>Metazoa</taxon>
        <taxon>Cnidaria</taxon>
        <taxon>Anthozoa</taxon>
        <taxon>Hexacorallia</taxon>
        <taxon>Scleractinia</taxon>
        <taxon>Caryophylliina</taxon>
        <taxon>Caryophylliidae</taxon>
        <taxon>Desmophyllum</taxon>
    </lineage>
</organism>
<dbReference type="Proteomes" id="UP001163046">
    <property type="component" value="Unassembled WGS sequence"/>
</dbReference>
<proteinExistence type="predicted"/>
<protein>
    <submittedName>
        <fullName evidence="2">Uncharacterized protein</fullName>
    </submittedName>
</protein>
<keyword evidence="3" id="KW-1185">Reference proteome</keyword>
<name>A0A9W9ZAG9_9CNID</name>
<evidence type="ECO:0000313" key="3">
    <source>
        <dbReference type="Proteomes" id="UP001163046"/>
    </source>
</evidence>
<evidence type="ECO:0000313" key="2">
    <source>
        <dbReference type="EMBL" id="KAJ7377992.1"/>
    </source>
</evidence>
<feature type="compositionally biased region" description="Basic and acidic residues" evidence="1">
    <location>
        <begin position="1"/>
        <end position="21"/>
    </location>
</feature>
<feature type="region of interest" description="Disordered" evidence="1">
    <location>
        <begin position="1"/>
        <end position="32"/>
    </location>
</feature>
<accession>A0A9W9ZAG9</accession>
<comment type="caution">
    <text evidence="2">The sequence shown here is derived from an EMBL/GenBank/DDBJ whole genome shotgun (WGS) entry which is preliminary data.</text>
</comment>
<sequence>MTREAREMYAKEMYESADKPEVSQPSKPKLMDPERRAFVEKYLEDIQERHSVTTEASDSGLGTHAAASELGMEEISGKYN</sequence>
<reference evidence="2" key="1">
    <citation type="submission" date="2023-01" db="EMBL/GenBank/DDBJ databases">
        <title>Genome assembly of the deep-sea coral Lophelia pertusa.</title>
        <authorList>
            <person name="Herrera S."/>
            <person name="Cordes E."/>
        </authorList>
    </citation>
    <scope>NUCLEOTIDE SEQUENCE</scope>
    <source>
        <strain evidence="2">USNM1676648</strain>
        <tissue evidence="2">Polyp</tissue>
    </source>
</reference>
<evidence type="ECO:0000256" key="1">
    <source>
        <dbReference type="SAM" id="MobiDB-lite"/>
    </source>
</evidence>
<feature type="region of interest" description="Disordered" evidence="1">
    <location>
        <begin position="50"/>
        <end position="80"/>
    </location>
</feature>
<dbReference type="EMBL" id="MU826370">
    <property type="protein sequence ID" value="KAJ7377992.1"/>
    <property type="molecule type" value="Genomic_DNA"/>
</dbReference>
<dbReference type="AlphaFoldDB" id="A0A9W9ZAG9"/>
<gene>
    <name evidence="2" type="ORF">OS493_025308</name>
</gene>